<dbReference type="RefSeq" id="WP_198686918.1">
    <property type="nucleotide sequence ID" value="NZ_JAEIJD010000016.1"/>
</dbReference>
<dbReference type="SUPFAM" id="SSF53335">
    <property type="entry name" value="S-adenosyl-L-methionine-dependent methyltransferases"/>
    <property type="match status" value="1"/>
</dbReference>
<dbReference type="PRINTS" id="PR00507">
    <property type="entry name" value="N12N6MTFRASE"/>
</dbReference>
<sequence>MNQTSHNSLVSFIWRIADDCLRDVYVRGKYRDVILPMVVLRRLDTLLEPTKDAVLEEVRFQKEEMGSLELDDVPLKDASGYVFFNTSQWTLKKIHGTATNNQQIMLANIEDYLDGFSDNVKEIVTRFKLLDQMRHMADKQVLLDVIENFVSPYINLTPHDREDPEGNPLPGLSNLGMGYVFEELIRKFNEENNEEAGEHFTPREVIHLMTHLMFDPIKDQLPPVMTIYDPACGSGGMLTESQNYIKEPEGPIQARGDVYLYGKEINDETYAICKSDMMIKGNNPENIRVGSTLSTDEFSAHRFDFMLSNPPYGKSWNSEIRYIKDGKDVIDPRFQVELTDYWGNKDIVDATPRSSDGQLLFLMEMVSKMKPVGVSPLGSRIASVHNGSSLFTGDAGSGESNIRRYIIENDMLDAIIQMPNNLFYNTGITTYIWLLTNSKPEARKGKVQLIDANLLFRKLRKNLGDKNCEFAPEHIEAITDAYLNFAPIERELDASGAPVGIAAQVFDNDDFGYYKVSIERPDRRRAGFSTERIAPLRFDRSLREPMEWLYAEHGDKVYELGFLKDQAKAIAAWCEEQGITLNARQRGRLADTKHWNNLRDLLKAATLLMRDIGTEETADFNAFRDAVTKAIRTHKIKLSATERNAILNAVSWYDETAEKVIAKRHKLSSDDLEDLTTHLGCATGDPADFGYYRQPDGSYLTYETATDLRDAESVPLKDSIHRYYLAEVKPHVEEAWINLDSVKIGYEISFNKYFYRHKPLRSLEEVTQDILALEEKADGLIADILGVEVATKLEPAE</sequence>
<keyword evidence="11" id="KW-1185">Reference proteome</keyword>
<evidence type="ECO:0000256" key="1">
    <source>
        <dbReference type="ARBA" id="ARBA00006594"/>
    </source>
</evidence>
<accession>A0A934HU68</accession>
<name>A0A934HU68_9RHOB</name>
<dbReference type="InterPro" id="IPR002052">
    <property type="entry name" value="DNA_methylase_N6_adenine_CS"/>
</dbReference>
<dbReference type="InterPro" id="IPR003356">
    <property type="entry name" value="DNA_methylase_A-5"/>
</dbReference>
<evidence type="ECO:0000259" key="9">
    <source>
        <dbReference type="Pfam" id="PF12161"/>
    </source>
</evidence>
<proteinExistence type="inferred from homology"/>
<gene>
    <name evidence="10" type="ORF">JAO82_13485</name>
</gene>
<evidence type="ECO:0000256" key="3">
    <source>
        <dbReference type="ARBA" id="ARBA00022603"/>
    </source>
</evidence>
<dbReference type="InterPro" id="IPR029063">
    <property type="entry name" value="SAM-dependent_MTases_sf"/>
</dbReference>
<dbReference type="GO" id="GO:0008170">
    <property type="term" value="F:N-methyltransferase activity"/>
    <property type="evidence" value="ECO:0007669"/>
    <property type="project" value="InterPro"/>
</dbReference>
<dbReference type="Gene3D" id="3.40.50.150">
    <property type="entry name" value="Vaccinia Virus protein VP39"/>
    <property type="match status" value="1"/>
</dbReference>
<dbReference type="EMBL" id="JAEIJD010000016">
    <property type="protein sequence ID" value="MBI6630891.1"/>
    <property type="molecule type" value="Genomic_DNA"/>
</dbReference>
<comment type="caution">
    <text evidence="10">The sequence shown here is derived from an EMBL/GenBank/DDBJ whole genome shotgun (WGS) entry which is preliminary data.</text>
</comment>
<dbReference type="EC" id="2.1.1.72" evidence="2"/>
<protein>
    <recommendedName>
        <fullName evidence="2">site-specific DNA-methyltransferase (adenine-specific)</fullName>
        <ecNumber evidence="2">2.1.1.72</ecNumber>
    </recommendedName>
</protein>
<dbReference type="InterPro" id="IPR022749">
    <property type="entry name" value="D12N6_MeTrfase_N"/>
</dbReference>
<dbReference type="GO" id="GO:0009007">
    <property type="term" value="F:site-specific DNA-methyltransferase (adenine-specific) activity"/>
    <property type="evidence" value="ECO:0007669"/>
    <property type="project" value="UniProtKB-EC"/>
</dbReference>
<reference evidence="10" key="1">
    <citation type="submission" date="2020-12" db="EMBL/GenBank/DDBJ databases">
        <title>Pontibaca salina gen. nov., sp. nov., isolated from marine sediment.</title>
        <authorList>
            <person name="Bo J."/>
            <person name="Wang S."/>
            <person name="Song X."/>
            <person name="Du Z."/>
        </authorList>
    </citation>
    <scope>NUCLEOTIDE SEQUENCE</scope>
    <source>
        <strain evidence="10">S1109L</strain>
    </source>
</reference>
<dbReference type="GO" id="GO:0003677">
    <property type="term" value="F:DNA binding"/>
    <property type="evidence" value="ECO:0007669"/>
    <property type="project" value="InterPro"/>
</dbReference>
<evidence type="ECO:0000256" key="4">
    <source>
        <dbReference type="ARBA" id="ARBA00022679"/>
    </source>
</evidence>
<evidence type="ECO:0000256" key="5">
    <source>
        <dbReference type="ARBA" id="ARBA00022691"/>
    </source>
</evidence>
<evidence type="ECO:0000256" key="6">
    <source>
        <dbReference type="ARBA" id="ARBA00022747"/>
    </source>
</evidence>
<dbReference type="Pfam" id="PF02384">
    <property type="entry name" value="N6_Mtase"/>
    <property type="match status" value="1"/>
</dbReference>
<dbReference type="PANTHER" id="PTHR42933:SF3">
    <property type="entry name" value="TYPE I RESTRICTION ENZYME MJAVIII METHYLASE SUBUNIT"/>
    <property type="match status" value="1"/>
</dbReference>
<dbReference type="Proteomes" id="UP000613255">
    <property type="component" value="Unassembled WGS sequence"/>
</dbReference>
<evidence type="ECO:0000313" key="11">
    <source>
        <dbReference type="Proteomes" id="UP000613255"/>
    </source>
</evidence>
<dbReference type="PROSITE" id="PS00092">
    <property type="entry name" value="N6_MTASE"/>
    <property type="match status" value="1"/>
</dbReference>
<dbReference type="GO" id="GO:0032259">
    <property type="term" value="P:methylation"/>
    <property type="evidence" value="ECO:0007669"/>
    <property type="project" value="UniProtKB-KW"/>
</dbReference>
<dbReference type="PANTHER" id="PTHR42933">
    <property type="entry name" value="SLR6095 PROTEIN"/>
    <property type="match status" value="1"/>
</dbReference>
<evidence type="ECO:0000313" key="10">
    <source>
        <dbReference type="EMBL" id="MBI6630891.1"/>
    </source>
</evidence>
<evidence type="ECO:0000256" key="7">
    <source>
        <dbReference type="ARBA" id="ARBA00047942"/>
    </source>
</evidence>
<dbReference type="Pfam" id="PF12161">
    <property type="entry name" value="HsdM_N"/>
    <property type="match status" value="1"/>
</dbReference>
<organism evidence="10 11">
    <name type="scientific">Pontibaca salina</name>
    <dbReference type="NCBI Taxonomy" id="2795731"/>
    <lineage>
        <taxon>Bacteria</taxon>
        <taxon>Pseudomonadati</taxon>
        <taxon>Pseudomonadota</taxon>
        <taxon>Alphaproteobacteria</taxon>
        <taxon>Rhodobacterales</taxon>
        <taxon>Roseobacteraceae</taxon>
        <taxon>Pontibaca</taxon>
    </lineage>
</organism>
<keyword evidence="3 10" id="KW-0489">Methyltransferase</keyword>
<comment type="catalytic activity">
    <reaction evidence="7">
        <text>a 2'-deoxyadenosine in DNA + S-adenosyl-L-methionine = an N(6)-methyl-2'-deoxyadenosine in DNA + S-adenosyl-L-homocysteine + H(+)</text>
        <dbReference type="Rhea" id="RHEA:15197"/>
        <dbReference type="Rhea" id="RHEA-COMP:12418"/>
        <dbReference type="Rhea" id="RHEA-COMP:12419"/>
        <dbReference type="ChEBI" id="CHEBI:15378"/>
        <dbReference type="ChEBI" id="CHEBI:57856"/>
        <dbReference type="ChEBI" id="CHEBI:59789"/>
        <dbReference type="ChEBI" id="CHEBI:90615"/>
        <dbReference type="ChEBI" id="CHEBI:90616"/>
        <dbReference type="EC" id="2.1.1.72"/>
    </reaction>
</comment>
<evidence type="ECO:0000256" key="2">
    <source>
        <dbReference type="ARBA" id="ARBA00011900"/>
    </source>
</evidence>
<comment type="similarity">
    <text evidence="1">Belongs to the N(4)/N(6)-methyltransferase family.</text>
</comment>
<keyword evidence="5" id="KW-0949">S-adenosyl-L-methionine</keyword>
<dbReference type="GO" id="GO:0009307">
    <property type="term" value="P:DNA restriction-modification system"/>
    <property type="evidence" value="ECO:0007669"/>
    <property type="project" value="UniProtKB-KW"/>
</dbReference>
<dbReference type="InterPro" id="IPR051537">
    <property type="entry name" value="DNA_Adenine_Mtase"/>
</dbReference>
<keyword evidence="4" id="KW-0808">Transferase</keyword>
<keyword evidence="6" id="KW-0680">Restriction system</keyword>
<dbReference type="AlphaFoldDB" id="A0A934HU68"/>
<feature type="domain" description="N6 adenine-specific DNA methyltransferase N-terminal" evidence="9">
    <location>
        <begin position="9"/>
        <end position="149"/>
    </location>
</feature>
<dbReference type="CDD" id="cd02440">
    <property type="entry name" value="AdoMet_MTases"/>
    <property type="match status" value="1"/>
</dbReference>
<feature type="domain" description="DNA methylase adenine-specific" evidence="8">
    <location>
        <begin position="177"/>
        <end position="490"/>
    </location>
</feature>
<evidence type="ECO:0000259" key="8">
    <source>
        <dbReference type="Pfam" id="PF02384"/>
    </source>
</evidence>